<keyword evidence="7 13" id="KW-0472">Membrane</keyword>
<dbReference type="EMBL" id="JABANN010000120">
    <property type="protein sequence ID" value="KAF4670459.1"/>
    <property type="molecule type" value="Genomic_DNA"/>
</dbReference>
<evidence type="ECO:0000256" key="6">
    <source>
        <dbReference type="ARBA" id="ARBA00023002"/>
    </source>
</evidence>
<dbReference type="Pfam" id="PF00520">
    <property type="entry name" value="Ion_trans"/>
    <property type="match status" value="1"/>
</dbReference>
<dbReference type="GO" id="GO:0034599">
    <property type="term" value="P:cellular response to oxidative stress"/>
    <property type="evidence" value="ECO:0007669"/>
    <property type="project" value="TreeGrafter"/>
</dbReference>
<dbReference type="GO" id="GO:0016887">
    <property type="term" value="F:ATP hydrolysis activity"/>
    <property type="evidence" value="ECO:0007669"/>
    <property type="project" value="InterPro"/>
</dbReference>
<feature type="transmembrane region" description="Helical" evidence="13">
    <location>
        <begin position="126"/>
        <end position="148"/>
    </location>
</feature>
<comment type="catalytic activity">
    <reaction evidence="11">
        <text>[thioredoxin]-disulfide + L-methionine + H2O = L-methionine (S)-S-oxide + [thioredoxin]-dithiol</text>
        <dbReference type="Rhea" id="RHEA:19993"/>
        <dbReference type="Rhea" id="RHEA-COMP:10698"/>
        <dbReference type="Rhea" id="RHEA-COMP:10700"/>
        <dbReference type="ChEBI" id="CHEBI:15377"/>
        <dbReference type="ChEBI" id="CHEBI:29950"/>
        <dbReference type="ChEBI" id="CHEBI:50058"/>
        <dbReference type="ChEBI" id="CHEBI:57844"/>
        <dbReference type="ChEBI" id="CHEBI:58772"/>
        <dbReference type="EC" id="1.8.4.11"/>
    </reaction>
</comment>
<dbReference type="SUPFAM" id="SSF52540">
    <property type="entry name" value="P-loop containing nucleoside triphosphate hydrolases"/>
    <property type="match status" value="1"/>
</dbReference>
<comment type="subcellular location">
    <subcellularLocation>
        <location evidence="1">Membrane</location>
        <topology evidence="1">Multi-pass membrane protein</topology>
    </subcellularLocation>
</comment>
<dbReference type="InterPro" id="IPR002569">
    <property type="entry name" value="Met_Sox_Rdtase_MsrA_dom"/>
</dbReference>
<evidence type="ECO:0000256" key="13">
    <source>
        <dbReference type="SAM" id="Phobius"/>
    </source>
</evidence>
<dbReference type="SMART" id="SM00382">
    <property type="entry name" value="AAA"/>
    <property type="match status" value="1"/>
</dbReference>
<organism evidence="15 16">
    <name type="scientific">Perkinsus olseni</name>
    <name type="common">Perkinsus atlanticus</name>
    <dbReference type="NCBI Taxonomy" id="32597"/>
    <lineage>
        <taxon>Eukaryota</taxon>
        <taxon>Sar</taxon>
        <taxon>Alveolata</taxon>
        <taxon>Perkinsozoa</taxon>
        <taxon>Perkinsea</taxon>
        <taxon>Perkinsida</taxon>
        <taxon>Perkinsidae</taxon>
        <taxon>Perkinsus</taxon>
    </lineage>
</organism>
<dbReference type="Pfam" id="PF01625">
    <property type="entry name" value="PMSR"/>
    <property type="match status" value="1"/>
</dbReference>
<evidence type="ECO:0000256" key="12">
    <source>
        <dbReference type="SAM" id="MobiDB-lite"/>
    </source>
</evidence>
<evidence type="ECO:0000256" key="1">
    <source>
        <dbReference type="ARBA" id="ARBA00004141"/>
    </source>
</evidence>
<dbReference type="EC" id="1.8.4.11" evidence="3"/>
<protein>
    <recommendedName>
        <fullName evidence="3">peptide-methionine (S)-S-oxide reductase</fullName>
        <ecNumber evidence="3">1.8.4.11</ecNumber>
    </recommendedName>
    <alternativeName>
        <fullName evidence="9">Peptide-methionine (S)-S-oxide reductase</fullName>
    </alternativeName>
    <alternativeName>
        <fullName evidence="8">Protein-methionine-S-oxide reductase</fullName>
    </alternativeName>
</protein>
<keyword evidence="4 13" id="KW-0812">Transmembrane</keyword>
<comment type="similarity">
    <text evidence="2">Belongs to the MsrA Met sulfoxide reductase family.</text>
</comment>
<name>A0A7J6MFS8_PEROL</name>
<dbReference type="SUPFAM" id="SSF55068">
    <property type="entry name" value="Peptide methionine sulfoxide reductase"/>
    <property type="match status" value="1"/>
</dbReference>
<dbReference type="Gene3D" id="3.30.1060.10">
    <property type="entry name" value="Peptide methionine sulphoxide reductase MsrA"/>
    <property type="match status" value="1"/>
</dbReference>
<gene>
    <name evidence="15" type="ORF">FOL46_000842</name>
</gene>
<dbReference type="InterPro" id="IPR005821">
    <property type="entry name" value="Ion_trans_dom"/>
</dbReference>
<dbReference type="InterPro" id="IPR050162">
    <property type="entry name" value="MsrA_MetSO_reductase"/>
</dbReference>
<evidence type="ECO:0000256" key="10">
    <source>
        <dbReference type="ARBA" id="ARBA00047806"/>
    </source>
</evidence>
<dbReference type="InterPro" id="IPR036509">
    <property type="entry name" value="Met_Sox_Rdtase_MsrA_sf"/>
</dbReference>
<evidence type="ECO:0000256" key="8">
    <source>
        <dbReference type="ARBA" id="ARBA00030273"/>
    </source>
</evidence>
<evidence type="ECO:0000313" key="16">
    <source>
        <dbReference type="Proteomes" id="UP000572268"/>
    </source>
</evidence>
<evidence type="ECO:0000313" key="15">
    <source>
        <dbReference type="EMBL" id="KAF4670459.1"/>
    </source>
</evidence>
<accession>A0A7J6MFS8</accession>
<dbReference type="Gene3D" id="1.10.8.60">
    <property type="match status" value="1"/>
</dbReference>
<feature type="transmembrane region" description="Helical" evidence="13">
    <location>
        <begin position="20"/>
        <end position="42"/>
    </location>
</feature>
<dbReference type="Proteomes" id="UP000572268">
    <property type="component" value="Unassembled WGS sequence"/>
</dbReference>
<evidence type="ECO:0000256" key="2">
    <source>
        <dbReference type="ARBA" id="ARBA00005591"/>
    </source>
</evidence>
<dbReference type="GO" id="GO:0008113">
    <property type="term" value="F:peptide-methionine (S)-S-oxide reductase activity"/>
    <property type="evidence" value="ECO:0007669"/>
    <property type="project" value="UniProtKB-EC"/>
</dbReference>
<dbReference type="Gene3D" id="3.40.50.300">
    <property type="entry name" value="P-loop containing nucleotide triphosphate hydrolases"/>
    <property type="match status" value="1"/>
</dbReference>
<proteinExistence type="inferred from homology"/>
<evidence type="ECO:0000256" key="9">
    <source>
        <dbReference type="ARBA" id="ARBA00030643"/>
    </source>
</evidence>
<evidence type="ECO:0000256" key="11">
    <source>
        <dbReference type="ARBA" id="ARBA00048782"/>
    </source>
</evidence>
<dbReference type="Pfam" id="PF00004">
    <property type="entry name" value="AAA"/>
    <property type="match status" value="1"/>
</dbReference>
<reference evidence="15 16" key="1">
    <citation type="submission" date="2020-04" db="EMBL/GenBank/DDBJ databases">
        <title>Perkinsus olseni comparative genomics.</title>
        <authorList>
            <person name="Bogema D.R."/>
        </authorList>
    </citation>
    <scope>NUCLEOTIDE SEQUENCE [LARGE SCALE GENOMIC DNA]</scope>
    <source>
        <strain evidence="15">ATCC PRA-31</strain>
    </source>
</reference>
<dbReference type="PANTHER" id="PTHR42799:SF2">
    <property type="entry name" value="MITOCHONDRIAL PEPTIDE METHIONINE SULFOXIDE REDUCTASE"/>
    <property type="match status" value="1"/>
</dbReference>
<dbReference type="NCBIfam" id="TIGR00401">
    <property type="entry name" value="msrA"/>
    <property type="match status" value="1"/>
</dbReference>
<dbReference type="GO" id="GO:0005524">
    <property type="term" value="F:ATP binding"/>
    <property type="evidence" value="ECO:0007669"/>
    <property type="project" value="InterPro"/>
</dbReference>
<dbReference type="GO" id="GO:0016020">
    <property type="term" value="C:membrane"/>
    <property type="evidence" value="ECO:0007669"/>
    <property type="project" value="UniProtKB-SubCell"/>
</dbReference>
<feature type="transmembrane region" description="Helical" evidence="13">
    <location>
        <begin position="49"/>
        <end position="70"/>
    </location>
</feature>
<feature type="compositionally biased region" description="Basic and acidic residues" evidence="12">
    <location>
        <begin position="461"/>
        <end position="473"/>
    </location>
</feature>
<feature type="region of interest" description="Disordered" evidence="12">
    <location>
        <begin position="447"/>
        <end position="473"/>
    </location>
</feature>
<dbReference type="GO" id="GO:0005737">
    <property type="term" value="C:cytoplasm"/>
    <property type="evidence" value="ECO:0007669"/>
    <property type="project" value="TreeGrafter"/>
</dbReference>
<evidence type="ECO:0000256" key="5">
    <source>
        <dbReference type="ARBA" id="ARBA00022989"/>
    </source>
</evidence>
<evidence type="ECO:0000256" key="3">
    <source>
        <dbReference type="ARBA" id="ARBA00012502"/>
    </source>
</evidence>
<comment type="caution">
    <text evidence="15">The sequence shown here is derived from an EMBL/GenBank/DDBJ whole genome shotgun (WGS) entry which is preliminary data.</text>
</comment>
<dbReference type="InterPro" id="IPR027417">
    <property type="entry name" value="P-loop_NTPase"/>
</dbReference>
<evidence type="ECO:0000259" key="14">
    <source>
        <dbReference type="SMART" id="SM00382"/>
    </source>
</evidence>
<evidence type="ECO:0000256" key="7">
    <source>
        <dbReference type="ARBA" id="ARBA00023136"/>
    </source>
</evidence>
<feature type="domain" description="AAA+ ATPase" evidence="14">
    <location>
        <begin position="597"/>
        <end position="749"/>
    </location>
</feature>
<dbReference type="AlphaFoldDB" id="A0A7J6MFS8"/>
<dbReference type="InterPro" id="IPR003593">
    <property type="entry name" value="AAA+_ATPase"/>
</dbReference>
<dbReference type="CDD" id="cd19481">
    <property type="entry name" value="RecA-like_protease"/>
    <property type="match status" value="1"/>
</dbReference>
<comment type="catalytic activity">
    <reaction evidence="10">
        <text>L-methionyl-[protein] + [thioredoxin]-disulfide + H2O = L-methionyl-(S)-S-oxide-[protein] + [thioredoxin]-dithiol</text>
        <dbReference type="Rhea" id="RHEA:14217"/>
        <dbReference type="Rhea" id="RHEA-COMP:10698"/>
        <dbReference type="Rhea" id="RHEA-COMP:10700"/>
        <dbReference type="Rhea" id="RHEA-COMP:12313"/>
        <dbReference type="Rhea" id="RHEA-COMP:12315"/>
        <dbReference type="ChEBI" id="CHEBI:15377"/>
        <dbReference type="ChEBI" id="CHEBI:16044"/>
        <dbReference type="ChEBI" id="CHEBI:29950"/>
        <dbReference type="ChEBI" id="CHEBI:44120"/>
        <dbReference type="ChEBI" id="CHEBI:50058"/>
        <dbReference type="EC" id="1.8.4.11"/>
    </reaction>
</comment>
<dbReference type="PANTHER" id="PTHR42799">
    <property type="entry name" value="MITOCHONDRIAL PEPTIDE METHIONINE SULFOXIDE REDUCTASE"/>
    <property type="match status" value="1"/>
</dbReference>
<keyword evidence="6" id="KW-0560">Oxidoreductase</keyword>
<dbReference type="SUPFAM" id="SSF81324">
    <property type="entry name" value="Voltage-gated potassium channels"/>
    <property type="match status" value="1"/>
</dbReference>
<keyword evidence="5 13" id="KW-1133">Transmembrane helix</keyword>
<dbReference type="GO" id="GO:0005216">
    <property type="term" value="F:monoatomic ion channel activity"/>
    <property type="evidence" value="ECO:0007669"/>
    <property type="project" value="InterPro"/>
</dbReference>
<sequence>MFIWASIEASQSLGYCWVYLNLRMFTFSTQLPGFTAIFGAIFGLGSTLIFAFVPFFSFLYLGACIGWLAFGAVPSSGTENYGTILDAIWSTLQLSSADSWSTGLAKPIFGDVDGERSWVLSAFSRLYFGLSIILFNFILVNSFVALMVEAIQYRSRRDAQHFGHMTTRRASSMLDVEFSTRASVDTTASQDPPDVMELLMAQSAAIRALTEEVASLRREVRKEASFVEPDVPRTSSSSPSKSLCLASAAGAILALATSSPALCEEPPDKKAKLGVEDAERYISSIVPHRPHSAGSSYDVLQRGDADVLKWQYYSDNGADLFYALVDVLMSITGGDEDVRVTKMDGYRTPSPRKLANIQVVFGQPEKPQATLDVYSNYQEETGRMMTTWELSRPTGQLSRNDADVLLRGLTEHALYRQGSRRYSGTIDQDSDIGRAFAELFDGVSLNEDGAQDGMSKQRRAPRNESPREKAKRELEEMGVDVILPPEEGDTGVCELRGICADFEITSDSELAIKPTVAIDINSLAWRAPSYGLWRSALGSDFAVIIGGTPSDDVWEGLVGYPQTKARVEETVLLQLKHPGLFKKIAEGTRGKAAPANRPKVVLFEGPPGTGKTSAASAVAFARCIAAGCGIPLVYVPLEALLSKWYGESEKHLSKVFELARDLVQEGCKEGSGVIVFVDEVDTLASSRDDPSGMHEASKRVLSVLLRELDGFSTPGKANAMLIAATNRKQDLDQAFVSRIDTSVEFALPDEASRAAIFGLYARQLPQKDCEQLAKMSAGLSGRNIKDACQDAERRWAAARFRELSKDKCSSFLVAEEGENRSLMQQNVLQNIRTIIASIMAFFIRKSPAQLLPEGDCLRGRTYPIPKAPSKETVNFVTGNPMYGPWPVGMEQAMFGMGCFWCSENLFVKMDGVFSTQVGYAQGTTPNPTYEEVCSGNTNQVEVTRIVYDPKIVTYKDLLKVFWSGHDPTVPMAQGNDRGSQYRSGIYYYNDDQKEEALKSREEYQAALASAGLKDKTIVTEIEPAAAFYYAEDYHQQYDAKPGSRQYCGLRPLGVEFPATS</sequence>
<dbReference type="Gene3D" id="1.10.287.70">
    <property type="match status" value="1"/>
</dbReference>
<dbReference type="HAMAP" id="MF_01401">
    <property type="entry name" value="MsrA"/>
    <property type="match status" value="1"/>
</dbReference>
<evidence type="ECO:0000256" key="4">
    <source>
        <dbReference type="ARBA" id="ARBA00022692"/>
    </source>
</evidence>
<dbReference type="InterPro" id="IPR003959">
    <property type="entry name" value="ATPase_AAA_core"/>
</dbReference>